<dbReference type="SUPFAM" id="SSF56801">
    <property type="entry name" value="Acetyl-CoA synthetase-like"/>
    <property type="match status" value="1"/>
</dbReference>
<dbReference type="InterPro" id="IPR045851">
    <property type="entry name" value="AMP-bd_C_sf"/>
</dbReference>
<dbReference type="PANTHER" id="PTHR43347">
    <property type="entry name" value="ACYL-COA SYNTHETASE"/>
    <property type="match status" value="1"/>
</dbReference>
<dbReference type="PANTHER" id="PTHR43347:SF3">
    <property type="entry name" value="ACYL-COA SYNTHETASE SHORT-CHAIN FAMILY MEMBER 3, MITOCHONDRIAL"/>
    <property type="match status" value="1"/>
</dbReference>
<dbReference type="GO" id="GO:0050218">
    <property type="term" value="F:propionate-CoA ligase activity"/>
    <property type="evidence" value="ECO:0007669"/>
    <property type="project" value="TreeGrafter"/>
</dbReference>
<dbReference type="PROSITE" id="PS00455">
    <property type="entry name" value="AMP_BINDING"/>
    <property type="match status" value="1"/>
</dbReference>
<comment type="caution">
    <text evidence="6">The sequence shown here is derived from an EMBL/GenBank/DDBJ whole genome shotgun (WGS) entry which is preliminary data.</text>
</comment>
<reference evidence="7" key="1">
    <citation type="submission" date="2017-01" db="EMBL/GenBank/DDBJ databases">
        <authorList>
            <person name="Wang Y."/>
            <person name="White M."/>
            <person name="Kvist S."/>
            <person name="Moncalvo J.-M."/>
        </authorList>
    </citation>
    <scope>NUCLEOTIDE SEQUENCE [LARGE SCALE GENOMIC DNA]</scope>
    <source>
        <strain evidence="7">COL-18-3</strain>
    </source>
</reference>
<dbReference type="Proteomes" id="UP000188320">
    <property type="component" value="Unassembled WGS sequence"/>
</dbReference>
<dbReference type="InterPro" id="IPR000873">
    <property type="entry name" value="AMP-dep_synth/lig_dom"/>
</dbReference>
<feature type="domain" description="Acetyl-coenzyme A synthetase N-terminal" evidence="5">
    <location>
        <begin position="14"/>
        <end position="72"/>
    </location>
</feature>
<dbReference type="Pfam" id="PF16177">
    <property type="entry name" value="ACAS_N"/>
    <property type="match status" value="1"/>
</dbReference>
<organism evidence="6 7">
    <name type="scientific">Zancudomyces culisetae</name>
    <name type="common">Gut fungus</name>
    <name type="synonym">Smittium culisetae</name>
    <dbReference type="NCBI Taxonomy" id="1213189"/>
    <lineage>
        <taxon>Eukaryota</taxon>
        <taxon>Fungi</taxon>
        <taxon>Fungi incertae sedis</taxon>
        <taxon>Zoopagomycota</taxon>
        <taxon>Kickxellomycotina</taxon>
        <taxon>Harpellomycetes</taxon>
        <taxon>Harpellales</taxon>
        <taxon>Legeriomycetaceae</taxon>
        <taxon>Zancudomyces</taxon>
    </lineage>
</organism>
<proteinExistence type="inferred from homology"/>
<dbReference type="InterPro" id="IPR020845">
    <property type="entry name" value="AMP-binding_CS"/>
</dbReference>
<gene>
    <name evidence="6" type="ORF">AX774_g1218</name>
</gene>
<protein>
    <submittedName>
        <fullName evidence="6">Acyl-CoA synthetase short-chain family member 3, mitochondrial</fullName>
    </submittedName>
</protein>
<accession>A0A1R1PW72</accession>
<comment type="similarity">
    <text evidence="1">Belongs to the ATP-dependent AMP-binding enzyme family.</text>
</comment>
<dbReference type="AlphaFoldDB" id="A0A1R1PW72"/>
<sequence>MQNKRQRPNKYTQQKITNYSLDHPEQFWLDQAHKLIDWHQPPTTALSYREGPTKKHLVDWFPDGKLNLCYNALDRHVRDGYGEQTAVIYDSPVTQTKRRISYAQLLDQVVDFSKVLVYHYHVKQGDTVVIYMPMIPHTMVAMLACARIGAIHSVVFGGFAPIELAKRIDDCRANLVISASCGIERPDKFIEYIPLLHTAITRHCQYKPAHKLVYIREALPVDLPKYNSESNGYSCWSKLVATYKNSPPVPIAIVDTAHPLYMLYTSGTTGAPKGVVRPSAFFASSDFGWAVGHSLTCYGALMNRNETVVYEGKPVGTPDPGAFFRVLSEYNVKVFFTSPTALMILRKEDNDAKYRRKYDLSHVRGLFLAGERCVPEIHRWWIDYITNNNPTATSAACSNSHDIARAPEFSFAYMDGSPTNPVVNVSTDHWWQTESGSPLTAICLGDITTGADIPPIRFGSAGMALPGVDLRILRTHSDDGDEDDTSPKSTDHALEEAAPGEIGSVVIKLPLPPGCFSGLWKNDKKFFTEYFERFPGYYATGDAGFVDADGYVFILSRDDDVINVAAHRLSTSTVEETATRHPTVAECCVVPRPHNIKGQVPVVFAVLKSGSYTPSQLADAKSQIAAAVRSNIGAIVSLLPENIFFVEKLPKTRSGKILRKLLRNMFTAIADHTADTNRGSSRLSTTVIPLDLPATMEDFAVAYDIWKQLLDTPHVYSKL</sequence>
<feature type="domain" description="AMP-binding enzyme C-terminal" evidence="4">
    <location>
        <begin position="574"/>
        <end position="656"/>
    </location>
</feature>
<dbReference type="Gene3D" id="3.40.50.12780">
    <property type="entry name" value="N-terminal domain of ligase-like"/>
    <property type="match status" value="2"/>
</dbReference>
<feature type="region of interest" description="Disordered" evidence="2">
    <location>
        <begin position="475"/>
        <end position="495"/>
    </location>
</feature>
<keyword evidence="7" id="KW-1185">Reference proteome</keyword>
<evidence type="ECO:0000313" key="7">
    <source>
        <dbReference type="Proteomes" id="UP000188320"/>
    </source>
</evidence>
<name>A0A1R1PW72_ZANCU</name>
<dbReference type="InterPro" id="IPR042099">
    <property type="entry name" value="ANL_N_sf"/>
</dbReference>
<dbReference type="InterPro" id="IPR032387">
    <property type="entry name" value="ACAS_N"/>
</dbReference>
<dbReference type="Gene3D" id="3.30.300.30">
    <property type="match status" value="1"/>
</dbReference>
<dbReference type="Pfam" id="PF00501">
    <property type="entry name" value="AMP-binding"/>
    <property type="match status" value="1"/>
</dbReference>
<dbReference type="Pfam" id="PF13193">
    <property type="entry name" value="AMP-binding_C"/>
    <property type="match status" value="1"/>
</dbReference>
<evidence type="ECO:0000259" key="3">
    <source>
        <dbReference type="Pfam" id="PF00501"/>
    </source>
</evidence>
<evidence type="ECO:0000256" key="1">
    <source>
        <dbReference type="ARBA" id="ARBA00006432"/>
    </source>
</evidence>
<feature type="compositionally biased region" description="Basic and acidic residues" evidence="2">
    <location>
        <begin position="485"/>
        <end position="495"/>
    </location>
</feature>
<dbReference type="OrthoDB" id="1706066at2759"/>
<dbReference type="InterPro" id="IPR025110">
    <property type="entry name" value="AMP-bd_C"/>
</dbReference>
<feature type="domain" description="AMP-dependent synthetase/ligase" evidence="3">
    <location>
        <begin position="79"/>
        <end position="385"/>
    </location>
</feature>
<evidence type="ECO:0000256" key="2">
    <source>
        <dbReference type="SAM" id="MobiDB-lite"/>
    </source>
</evidence>
<evidence type="ECO:0000259" key="5">
    <source>
        <dbReference type="Pfam" id="PF16177"/>
    </source>
</evidence>
<evidence type="ECO:0000313" key="6">
    <source>
        <dbReference type="EMBL" id="OMH85235.1"/>
    </source>
</evidence>
<dbReference type="EMBL" id="LSSK01000101">
    <property type="protein sequence ID" value="OMH85235.1"/>
    <property type="molecule type" value="Genomic_DNA"/>
</dbReference>
<evidence type="ECO:0000259" key="4">
    <source>
        <dbReference type="Pfam" id="PF13193"/>
    </source>
</evidence>